<reference evidence="6" key="1">
    <citation type="journal article" date="2023" name="Commun. Biol.">
        <title>Genome analysis of Parmales, the sister group of diatoms, reveals the evolutionary specialization of diatoms from phago-mixotrophs to photoautotrophs.</title>
        <authorList>
            <person name="Ban H."/>
            <person name="Sato S."/>
            <person name="Yoshikawa S."/>
            <person name="Yamada K."/>
            <person name="Nakamura Y."/>
            <person name="Ichinomiya M."/>
            <person name="Sato N."/>
            <person name="Blanc-Mathieu R."/>
            <person name="Endo H."/>
            <person name="Kuwata A."/>
            <person name="Ogata H."/>
        </authorList>
    </citation>
    <scope>NUCLEOTIDE SEQUENCE [LARGE SCALE GENOMIC DNA]</scope>
</reference>
<name>A0A9W7GIW0_9STRA</name>
<proteinExistence type="predicted"/>
<sequence length="365" mass="40592">MLQKLIASAPSTLIVTLPSPNVISVVLNRPKAFNALSLPQAAYLKELYANLTPDVTVIMEGADTGKKTKSFCSGGDVREIWEEGMWRWQGKADAPNPPPPVDGTSTFFHTEYQMNTLISLHPTQISIWDGICMGGGVGLSIHGSHRISTSRTVFAMPETGIGLFPDVGGSAWLPRLEDGWGYYLGLTGERIGGRTARRLGVSNVHVEEWTKEIRDQVVGRVGRGESVESVMKDVDEGGDEKGGLDEVVKECFDGKEELEEVWEALEANGGDIATKVREGMRGKSETSMRVTFEQLKRGKGYGGDMEKCMAMEFNVGQNILREKDGDFYEGIRAVLVDKDMNPKWKEWEGNVERYFERGDWEEWKM</sequence>
<evidence type="ECO:0000259" key="4">
    <source>
        <dbReference type="Pfam" id="PF16113"/>
    </source>
</evidence>
<evidence type="ECO:0000256" key="2">
    <source>
        <dbReference type="ARBA" id="ARBA00011915"/>
    </source>
</evidence>
<accession>A0A9W7GIW0</accession>
<dbReference type="GO" id="GO:0006574">
    <property type="term" value="P:L-valine catabolic process"/>
    <property type="evidence" value="ECO:0007669"/>
    <property type="project" value="TreeGrafter"/>
</dbReference>
<protein>
    <recommendedName>
        <fullName evidence="2">3-hydroxyisobutyryl-CoA hydrolase</fullName>
        <ecNumber evidence="2">3.1.2.4</ecNumber>
    </recommendedName>
</protein>
<dbReference type="InterPro" id="IPR045004">
    <property type="entry name" value="ECH_dom"/>
</dbReference>
<keyword evidence="6" id="KW-1185">Reference proteome</keyword>
<comment type="catalytic activity">
    <reaction evidence="1">
        <text>3-hydroxy-2-methylpropanoyl-CoA + H2O = 3-hydroxy-2-methylpropanoate + CoA + H(+)</text>
        <dbReference type="Rhea" id="RHEA:20888"/>
        <dbReference type="ChEBI" id="CHEBI:11805"/>
        <dbReference type="ChEBI" id="CHEBI:15377"/>
        <dbReference type="ChEBI" id="CHEBI:15378"/>
        <dbReference type="ChEBI" id="CHEBI:57287"/>
        <dbReference type="ChEBI" id="CHEBI:57340"/>
        <dbReference type="EC" id="3.1.2.4"/>
    </reaction>
</comment>
<keyword evidence="3" id="KW-0378">Hydrolase</keyword>
<dbReference type="Pfam" id="PF16113">
    <property type="entry name" value="ECH_2"/>
    <property type="match status" value="1"/>
</dbReference>
<feature type="domain" description="Enoyl-CoA hydratase/isomerase" evidence="4">
    <location>
        <begin position="25"/>
        <end position="345"/>
    </location>
</feature>
<evidence type="ECO:0000256" key="3">
    <source>
        <dbReference type="ARBA" id="ARBA00022801"/>
    </source>
</evidence>
<dbReference type="InterPro" id="IPR032259">
    <property type="entry name" value="HIBYL-CoA-H"/>
</dbReference>
<evidence type="ECO:0000256" key="1">
    <source>
        <dbReference type="ARBA" id="ARBA00001709"/>
    </source>
</evidence>
<dbReference type="GO" id="GO:0003860">
    <property type="term" value="F:3-hydroxyisobutyryl-CoA hydrolase activity"/>
    <property type="evidence" value="ECO:0007669"/>
    <property type="project" value="UniProtKB-EC"/>
</dbReference>
<dbReference type="AlphaFoldDB" id="A0A9W7GIW0"/>
<dbReference type="EC" id="3.1.2.4" evidence="2"/>
<dbReference type="InterPro" id="IPR029045">
    <property type="entry name" value="ClpP/crotonase-like_dom_sf"/>
</dbReference>
<dbReference type="SUPFAM" id="SSF52096">
    <property type="entry name" value="ClpP/crotonase"/>
    <property type="match status" value="1"/>
</dbReference>
<comment type="caution">
    <text evidence="5">The sequence shown here is derived from an EMBL/GenBank/DDBJ whole genome shotgun (WGS) entry which is preliminary data.</text>
</comment>
<gene>
    <name evidence="5" type="ORF">TrCOL_g13896</name>
</gene>
<dbReference type="PANTHER" id="PTHR43176:SF3">
    <property type="entry name" value="3-HYDROXYISOBUTYRYL-COA HYDROLASE, MITOCHONDRIAL"/>
    <property type="match status" value="1"/>
</dbReference>
<dbReference type="OrthoDB" id="1737613at2759"/>
<dbReference type="Gene3D" id="3.90.226.10">
    <property type="entry name" value="2-enoyl-CoA Hydratase, Chain A, domain 1"/>
    <property type="match status" value="1"/>
</dbReference>
<evidence type="ECO:0000313" key="5">
    <source>
        <dbReference type="EMBL" id="GMI44700.1"/>
    </source>
</evidence>
<dbReference type="Proteomes" id="UP001165065">
    <property type="component" value="Unassembled WGS sequence"/>
</dbReference>
<dbReference type="EMBL" id="BRYA01000223">
    <property type="protein sequence ID" value="GMI44700.1"/>
    <property type="molecule type" value="Genomic_DNA"/>
</dbReference>
<organism evidence="5 6">
    <name type="scientific">Triparma columacea</name>
    <dbReference type="NCBI Taxonomy" id="722753"/>
    <lineage>
        <taxon>Eukaryota</taxon>
        <taxon>Sar</taxon>
        <taxon>Stramenopiles</taxon>
        <taxon>Ochrophyta</taxon>
        <taxon>Bolidophyceae</taxon>
        <taxon>Parmales</taxon>
        <taxon>Triparmaceae</taxon>
        <taxon>Triparma</taxon>
    </lineage>
</organism>
<dbReference type="CDD" id="cd06558">
    <property type="entry name" value="crotonase-like"/>
    <property type="match status" value="1"/>
</dbReference>
<evidence type="ECO:0000313" key="6">
    <source>
        <dbReference type="Proteomes" id="UP001165065"/>
    </source>
</evidence>
<dbReference type="PANTHER" id="PTHR43176">
    <property type="entry name" value="3-HYDROXYISOBUTYRYL-COA HYDROLASE-RELATED"/>
    <property type="match status" value="1"/>
</dbReference>